<protein>
    <submittedName>
        <fullName evidence="3">Jg1241 protein</fullName>
    </submittedName>
</protein>
<evidence type="ECO:0000313" key="3">
    <source>
        <dbReference type="EMBL" id="CAH2217655.1"/>
    </source>
</evidence>
<dbReference type="Proteomes" id="UP000838756">
    <property type="component" value="Unassembled WGS sequence"/>
</dbReference>
<dbReference type="GO" id="GO:0005858">
    <property type="term" value="C:axonemal dynein complex"/>
    <property type="evidence" value="ECO:0007669"/>
    <property type="project" value="TreeGrafter"/>
</dbReference>
<dbReference type="PANTHER" id="PTHR46532:SF11">
    <property type="entry name" value="DYNEIN AXONEMAL HEAVY CHAIN 12"/>
    <property type="match status" value="1"/>
</dbReference>
<accession>A0A8S4QWR9</accession>
<gene>
    <name evidence="3" type="primary">jg1241</name>
    <name evidence="3" type="ORF">PAEG_LOCUS5539</name>
</gene>
<dbReference type="EMBL" id="CAKXAJ010018350">
    <property type="protein sequence ID" value="CAH2217655.1"/>
    <property type="molecule type" value="Genomic_DNA"/>
</dbReference>
<feature type="region of interest" description="Disordered" evidence="1">
    <location>
        <begin position="769"/>
        <end position="792"/>
    </location>
</feature>
<dbReference type="GO" id="GO:0051959">
    <property type="term" value="F:dynein light intermediate chain binding"/>
    <property type="evidence" value="ECO:0007669"/>
    <property type="project" value="InterPro"/>
</dbReference>
<dbReference type="Pfam" id="PF08385">
    <property type="entry name" value="DHC_N1"/>
    <property type="match status" value="1"/>
</dbReference>
<dbReference type="GO" id="GO:0007018">
    <property type="term" value="P:microtubule-based movement"/>
    <property type="evidence" value="ECO:0007669"/>
    <property type="project" value="InterPro"/>
</dbReference>
<comment type="caution">
    <text evidence="3">The sequence shown here is derived from an EMBL/GenBank/DDBJ whole genome shotgun (WGS) entry which is preliminary data.</text>
</comment>
<dbReference type="PANTHER" id="PTHR46532">
    <property type="entry name" value="MALE FERTILITY FACTOR KL5"/>
    <property type="match status" value="1"/>
</dbReference>
<proteinExistence type="predicted"/>
<feature type="domain" description="Dynein heavy chain tail" evidence="2">
    <location>
        <begin position="194"/>
        <end position="672"/>
    </location>
</feature>
<organism evidence="3 4">
    <name type="scientific">Pararge aegeria aegeria</name>
    <dbReference type="NCBI Taxonomy" id="348720"/>
    <lineage>
        <taxon>Eukaryota</taxon>
        <taxon>Metazoa</taxon>
        <taxon>Ecdysozoa</taxon>
        <taxon>Arthropoda</taxon>
        <taxon>Hexapoda</taxon>
        <taxon>Insecta</taxon>
        <taxon>Pterygota</taxon>
        <taxon>Neoptera</taxon>
        <taxon>Endopterygota</taxon>
        <taxon>Lepidoptera</taxon>
        <taxon>Glossata</taxon>
        <taxon>Ditrysia</taxon>
        <taxon>Papilionoidea</taxon>
        <taxon>Nymphalidae</taxon>
        <taxon>Satyrinae</taxon>
        <taxon>Satyrini</taxon>
        <taxon>Parargina</taxon>
        <taxon>Pararge</taxon>
    </lineage>
</organism>
<sequence length="852" mass="98580">MSDVRRRVKVTWSDDLSHNSEEERERERLAQLERELAEQPVKPVYDLQELQQLGIEDWITEPKDLILCIYYKGDKLKAASDIPLSPVYDLTYFLRQPDYVFKAETFHDDIIFGTFVDSVESNMIQILELMYAPYFFAITTWPDSVKSEFCSQLHTFLAKLTDMYYKMLGLTVLYIPREGQQLSFEVASLDRELVKRLEGVVVYWTHQIKSCIEDQASVASQKELLCPSDEYDFWVYRHENLNALVYQLKNPAVKHITKILVTTHSTFIHQFQTLCDEIMLKIEEATSNIEYLQIIKQPCAVLECVVDPDEICKHVPNIINLFRFIWMQSPYYNSETRITNLFKDLSNQIIILCRNYIKLDDLFSGQTKKALGEFTKCIDCCKQYREIYDLMFEAHSEKGPGTWNLDTGSIFNYIDSFVQRCFDMLDVCNCMIIFGRIDELEVINKPMFSGARGDQFEAKCDQIEHMFHDALDNVKAVTLSILDVQAPSWYDDILQFRTVIKDIEIIIENLVETVFEGVNHVEEAVVALFSLHNYSKRKNLRRIYKRKTAEVWAMFSEEVQEAKKETVSSRGVYPADLPSFAGRAVLLRLRRNRLAYLKKVMTDASVWLMPCSNSEDVIMHVNRLMGAIDVAIRELWISWTHNIDEKCSAGLNKTLMRKSAENPGLMECNIDVHKVTSYKICIRPIMTYASPVFAHLPHRSFSSLQKLQNKFMRMATNCPWFVRNSDLHRDLDLPTIASYFKRLSISYFKRTESHPNPLVVKACSYTPNPNVDPNRRRPRHVLDDPDEDITTDNAPYARALGLHTDDTVTTASSPAKTRSPISYVTRTWTQSTATGTYGLITVRSVLQIPTSA</sequence>
<dbReference type="GO" id="GO:0045505">
    <property type="term" value="F:dynein intermediate chain binding"/>
    <property type="evidence" value="ECO:0007669"/>
    <property type="project" value="InterPro"/>
</dbReference>
<evidence type="ECO:0000256" key="1">
    <source>
        <dbReference type="SAM" id="MobiDB-lite"/>
    </source>
</evidence>
<dbReference type="InterPro" id="IPR026983">
    <property type="entry name" value="DHC"/>
</dbReference>
<dbReference type="InterPro" id="IPR013594">
    <property type="entry name" value="Dynein_heavy_tail"/>
</dbReference>
<evidence type="ECO:0000259" key="2">
    <source>
        <dbReference type="Pfam" id="PF08385"/>
    </source>
</evidence>
<dbReference type="OrthoDB" id="10251809at2759"/>
<dbReference type="AlphaFoldDB" id="A0A8S4QWR9"/>
<evidence type="ECO:0000313" key="4">
    <source>
        <dbReference type="Proteomes" id="UP000838756"/>
    </source>
</evidence>
<keyword evidence="4" id="KW-1185">Reference proteome</keyword>
<reference evidence="3" key="1">
    <citation type="submission" date="2022-03" db="EMBL/GenBank/DDBJ databases">
        <authorList>
            <person name="Lindestad O."/>
        </authorList>
    </citation>
    <scope>NUCLEOTIDE SEQUENCE</scope>
</reference>
<name>A0A8S4QWR9_9NEOP</name>